<dbReference type="Proteomes" id="UP000282574">
    <property type="component" value="Unassembled WGS sequence"/>
</dbReference>
<organism evidence="1 2">
    <name type="scientific">Chroococcidiopsis cubana SAG 39.79</name>
    <dbReference type="NCBI Taxonomy" id="388085"/>
    <lineage>
        <taxon>Bacteria</taxon>
        <taxon>Bacillati</taxon>
        <taxon>Cyanobacteriota</taxon>
        <taxon>Cyanophyceae</taxon>
        <taxon>Chroococcidiopsidales</taxon>
        <taxon>Chroococcidiopsidaceae</taxon>
        <taxon>Chroococcidiopsis</taxon>
    </lineage>
</organism>
<reference evidence="1 2" key="1">
    <citation type="journal article" date="2019" name="Genome Biol. Evol.">
        <title>Day and night: Metabolic profiles and evolutionary relationships of six axenic non-marine cyanobacteria.</title>
        <authorList>
            <person name="Will S.E."/>
            <person name="Henke P."/>
            <person name="Boedeker C."/>
            <person name="Huang S."/>
            <person name="Brinkmann H."/>
            <person name="Rohde M."/>
            <person name="Jarek M."/>
            <person name="Friedl T."/>
            <person name="Seufert S."/>
            <person name="Schumacher M."/>
            <person name="Overmann J."/>
            <person name="Neumann-Schaal M."/>
            <person name="Petersen J."/>
        </authorList>
    </citation>
    <scope>NUCLEOTIDE SEQUENCE [LARGE SCALE GENOMIC DNA]</scope>
    <source>
        <strain evidence="1 2">SAG 39.79</strain>
    </source>
</reference>
<dbReference type="EMBL" id="RSCK01000077">
    <property type="protein sequence ID" value="RUT05372.1"/>
    <property type="molecule type" value="Genomic_DNA"/>
</dbReference>
<accession>A0AB37UCY5</accession>
<protein>
    <submittedName>
        <fullName evidence="1">Uncharacterized protein</fullName>
    </submittedName>
</protein>
<proteinExistence type="predicted"/>
<evidence type="ECO:0000313" key="1">
    <source>
        <dbReference type="EMBL" id="RUT05372.1"/>
    </source>
</evidence>
<dbReference type="AlphaFoldDB" id="A0AB37UCY5"/>
<sequence length="64" mass="6828">MPKIASVAIDVKLNLDPAKRQVTEFGHSGGRIAGGHFELSVDLQSICVVRLLASTLLRQASLQA</sequence>
<gene>
    <name evidence="1" type="ORF">DSM107010_55250</name>
</gene>
<comment type="caution">
    <text evidence="1">The sequence shown here is derived from an EMBL/GenBank/DDBJ whole genome shotgun (WGS) entry which is preliminary data.</text>
</comment>
<keyword evidence="2" id="KW-1185">Reference proteome</keyword>
<name>A0AB37UCY5_9CYAN</name>
<evidence type="ECO:0000313" key="2">
    <source>
        <dbReference type="Proteomes" id="UP000282574"/>
    </source>
</evidence>